<keyword evidence="2" id="KW-1185">Reference proteome</keyword>
<dbReference type="RefSeq" id="WP_106138209.1">
    <property type="nucleotide sequence ID" value="NZ_PVTE01000009.1"/>
</dbReference>
<dbReference type="AlphaFoldDB" id="A0A2T0SYJ0"/>
<evidence type="ECO:0000313" key="2">
    <source>
        <dbReference type="Proteomes" id="UP000238375"/>
    </source>
</evidence>
<reference evidence="1 2" key="1">
    <citation type="submission" date="2018-03" db="EMBL/GenBank/DDBJ databases">
        <title>Genomic Encyclopedia of Archaeal and Bacterial Type Strains, Phase II (KMG-II): from individual species to whole genera.</title>
        <authorList>
            <person name="Goeker M."/>
        </authorList>
    </citation>
    <scope>NUCLEOTIDE SEQUENCE [LARGE SCALE GENOMIC DNA]</scope>
    <source>
        <strain evidence="1 2">DSM 28354</strain>
    </source>
</reference>
<proteinExistence type="predicted"/>
<sequence>MITVNLVTDLRTRTGTPASNILTLGKTTAGDGMGGIFYWDSTDSTTSDDAMNTIQVTGQSTGRWKRVLIPGSIQKTGSVLMSGGALQTTFGITHNLGVVPSTVFLSATTAAASGARFVTNKTATQFIVNYTAAPGAGTNNVGLDWLVIA</sequence>
<dbReference type="OrthoDB" id="253409at2"/>
<organism evidence="1 2">
    <name type="scientific">Spirosoma oryzae</name>
    <dbReference type="NCBI Taxonomy" id="1469603"/>
    <lineage>
        <taxon>Bacteria</taxon>
        <taxon>Pseudomonadati</taxon>
        <taxon>Bacteroidota</taxon>
        <taxon>Cytophagia</taxon>
        <taxon>Cytophagales</taxon>
        <taxon>Cytophagaceae</taxon>
        <taxon>Spirosoma</taxon>
    </lineage>
</organism>
<dbReference type="EMBL" id="PVTE01000009">
    <property type="protein sequence ID" value="PRY38478.1"/>
    <property type="molecule type" value="Genomic_DNA"/>
</dbReference>
<comment type="caution">
    <text evidence="1">The sequence shown here is derived from an EMBL/GenBank/DDBJ whole genome shotgun (WGS) entry which is preliminary data.</text>
</comment>
<dbReference type="Proteomes" id="UP000238375">
    <property type="component" value="Unassembled WGS sequence"/>
</dbReference>
<evidence type="ECO:0000313" key="1">
    <source>
        <dbReference type="EMBL" id="PRY38478.1"/>
    </source>
</evidence>
<gene>
    <name evidence="1" type="ORF">CLV58_109205</name>
</gene>
<name>A0A2T0SYJ0_9BACT</name>
<accession>A0A2T0SYJ0</accession>
<protein>
    <submittedName>
        <fullName evidence="1">Uncharacterized protein</fullName>
    </submittedName>
</protein>